<feature type="chain" id="PRO_5013064884" evidence="4">
    <location>
        <begin position="25"/>
        <end position="330"/>
    </location>
</feature>
<dbReference type="OrthoDB" id="9134331at2"/>
<dbReference type="SUPFAM" id="SSF53850">
    <property type="entry name" value="Periplasmic binding protein-like II"/>
    <property type="match status" value="1"/>
</dbReference>
<comment type="similarity">
    <text evidence="2">Belongs to the bacterial solute-binding protein SsuA/TauA family.</text>
</comment>
<dbReference type="Gene3D" id="3.40.190.10">
    <property type="entry name" value="Periplasmic binding protein-like II"/>
    <property type="match status" value="2"/>
</dbReference>
<proteinExistence type="inferred from homology"/>
<evidence type="ECO:0000313" key="6">
    <source>
        <dbReference type="EMBL" id="SHI07466.1"/>
    </source>
</evidence>
<feature type="signal peptide" evidence="4">
    <location>
        <begin position="1"/>
        <end position="24"/>
    </location>
</feature>
<evidence type="ECO:0000259" key="5">
    <source>
        <dbReference type="Pfam" id="PF09084"/>
    </source>
</evidence>
<dbReference type="GO" id="GO:0042597">
    <property type="term" value="C:periplasmic space"/>
    <property type="evidence" value="ECO:0007669"/>
    <property type="project" value="UniProtKB-SubCell"/>
</dbReference>
<evidence type="ECO:0000256" key="4">
    <source>
        <dbReference type="SAM" id="SignalP"/>
    </source>
</evidence>
<dbReference type="PANTHER" id="PTHR30024:SF47">
    <property type="entry name" value="TAURINE-BINDING PERIPLASMIC PROTEIN"/>
    <property type="match status" value="1"/>
</dbReference>
<dbReference type="Pfam" id="PF09084">
    <property type="entry name" value="NMT1"/>
    <property type="match status" value="1"/>
</dbReference>
<evidence type="ECO:0000313" key="7">
    <source>
        <dbReference type="Proteomes" id="UP000184226"/>
    </source>
</evidence>
<organism evidence="6 7">
    <name type="scientific">Pollutimonas bauzanensis</name>
    <dbReference type="NCBI Taxonomy" id="658167"/>
    <lineage>
        <taxon>Bacteria</taxon>
        <taxon>Pseudomonadati</taxon>
        <taxon>Pseudomonadota</taxon>
        <taxon>Betaproteobacteria</taxon>
        <taxon>Burkholderiales</taxon>
        <taxon>Alcaligenaceae</taxon>
        <taxon>Pollutimonas</taxon>
    </lineage>
</organism>
<evidence type="ECO:0000256" key="2">
    <source>
        <dbReference type="ARBA" id="ARBA00010742"/>
    </source>
</evidence>
<protein>
    <submittedName>
        <fullName evidence="6">NitT/TauT family transport system substrate-binding protein</fullName>
    </submittedName>
</protein>
<dbReference type="STRING" id="658167.SAMN04488135_10892"/>
<feature type="domain" description="SsuA/THI5-like" evidence="5">
    <location>
        <begin position="51"/>
        <end position="256"/>
    </location>
</feature>
<dbReference type="InterPro" id="IPR015168">
    <property type="entry name" value="SsuA/THI5"/>
</dbReference>
<name>A0A1M5Y655_9BURK</name>
<dbReference type="PANTHER" id="PTHR30024">
    <property type="entry name" value="ALIPHATIC SULFONATES-BINDING PROTEIN-RELATED"/>
    <property type="match status" value="1"/>
</dbReference>
<sequence length="330" mass="35215">MTISGFFKPFAVAALLFGAVQATAAHAEKIRVGYWPSGLTLGYGSVVEAGSFFKDQGLDVEYVHFSDVNGTTRAIAANAIDLAFGSPAAGSFSLASDGVPVKIILATQPANVEFVVPEDSPIKSLSELRGKKIAMSPAGSSTAAIAGAILNLNYGIGSGDFSLVPGNEPRLVQFLAQKEVDAAALRNVTIAQLKDLKVRSLGTFADEWRKLTKSDSVPYNAIGVVRTDWLDKNPELAAKAIVALRKALEYGRANPQGVVAAVKKAANLPDDAAKVYADLWDENYRVSFTEADRETLKRMFALFKESGVLKGDLPDSALDSKPYEQSLKIK</sequence>
<dbReference type="AlphaFoldDB" id="A0A1M5Y655"/>
<dbReference type="Proteomes" id="UP000184226">
    <property type="component" value="Unassembled WGS sequence"/>
</dbReference>
<dbReference type="RefSeq" id="WP_073104338.1">
    <property type="nucleotide sequence ID" value="NZ_FQXE01000008.1"/>
</dbReference>
<evidence type="ECO:0000256" key="1">
    <source>
        <dbReference type="ARBA" id="ARBA00004418"/>
    </source>
</evidence>
<evidence type="ECO:0000256" key="3">
    <source>
        <dbReference type="ARBA" id="ARBA00022729"/>
    </source>
</evidence>
<keyword evidence="3 4" id="KW-0732">Signal</keyword>
<accession>A0A1M5Y655</accession>
<keyword evidence="7" id="KW-1185">Reference proteome</keyword>
<comment type="subcellular location">
    <subcellularLocation>
        <location evidence="1">Periplasm</location>
    </subcellularLocation>
</comment>
<reference evidence="6 7" key="1">
    <citation type="submission" date="2016-11" db="EMBL/GenBank/DDBJ databases">
        <authorList>
            <person name="Jaros S."/>
            <person name="Januszkiewicz K."/>
            <person name="Wedrychowicz H."/>
        </authorList>
    </citation>
    <scope>NUCLEOTIDE SEQUENCE [LARGE SCALE GENOMIC DNA]</scope>
    <source>
        <strain evidence="6 7">CGMCC 1.10190</strain>
    </source>
</reference>
<gene>
    <name evidence="6" type="ORF">SAMN04488135_10892</name>
</gene>
<dbReference type="EMBL" id="FQXE01000008">
    <property type="protein sequence ID" value="SHI07466.1"/>
    <property type="molecule type" value="Genomic_DNA"/>
</dbReference>